<dbReference type="Proteomes" id="UP000766570">
    <property type="component" value="Unassembled WGS sequence"/>
</dbReference>
<name>A0ABS4W808_9MICC</name>
<feature type="transmembrane region" description="Helical" evidence="1">
    <location>
        <begin position="15"/>
        <end position="41"/>
    </location>
</feature>
<evidence type="ECO:0000256" key="1">
    <source>
        <dbReference type="SAM" id="Phobius"/>
    </source>
</evidence>
<evidence type="ECO:0000313" key="3">
    <source>
        <dbReference type="Proteomes" id="UP000766570"/>
    </source>
</evidence>
<keyword evidence="3" id="KW-1185">Reference proteome</keyword>
<dbReference type="EMBL" id="JAGIOE010000001">
    <property type="protein sequence ID" value="MBP2372161.1"/>
    <property type="molecule type" value="Genomic_DNA"/>
</dbReference>
<evidence type="ECO:0000313" key="2">
    <source>
        <dbReference type="EMBL" id="MBP2372161.1"/>
    </source>
</evidence>
<dbReference type="RefSeq" id="WP_281070075.1">
    <property type="nucleotide sequence ID" value="NZ_BAAAMI010000009.1"/>
</dbReference>
<sequence length="42" mass="4534">MPTQSLFGTNPQSRIVLFALLDAYNIKSAGFVVGVLLALVLR</sequence>
<keyword evidence="1" id="KW-0472">Membrane</keyword>
<reference evidence="2 3" key="1">
    <citation type="submission" date="2021-03" db="EMBL/GenBank/DDBJ databases">
        <title>Sequencing the genomes of 1000 actinobacteria strains.</title>
        <authorList>
            <person name="Klenk H.-P."/>
        </authorList>
    </citation>
    <scope>NUCLEOTIDE SEQUENCE [LARGE SCALE GENOMIC DNA]</scope>
    <source>
        <strain evidence="2 3">DSM 15454</strain>
    </source>
</reference>
<keyword evidence="1" id="KW-1133">Transmembrane helix</keyword>
<accession>A0ABS4W808</accession>
<comment type="caution">
    <text evidence="2">The sequence shown here is derived from an EMBL/GenBank/DDBJ whole genome shotgun (WGS) entry which is preliminary data.</text>
</comment>
<keyword evidence="1" id="KW-0812">Transmembrane</keyword>
<protein>
    <submittedName>
        <fullName evidence="2">Uncharacterized protein</fullName>
    </submittedName>
</protein>
<gene>
    <name evidence="2" type="ORF">JOF46_000073</name>
</gene>
<organism evidence="2 3">
    <name type="scientific">Paeniglutamicibacter psychrophenolicus</name>
    <dbReference type="NCBI Taxonomy" id="257454"/>
    <lineage>
        <taxon>Bacteria</taxon>
        <taxon>Bacillati</taxon>
        <taxon>Actinomycetota</taxon>
        <taxon>Actinomycetes</taxon>
        <taxon>Micrococcales</taxon>
        <taxon>Micrococcaceae</taxon>
        <taxon>Paeniglutamicibacter</taxon>
    </lineage>
</organism>
<proteinExistence type="predicted"/>